<reference evidence="4 5" key="1">
    <citation type="journal article" date="2021" name="Elife">
        <title>Chloroplast acquisition without the gene transfer in kleptoplastic sea slugs, Plakobranchus ocellatus.</title>
        <authorList>
            <person name="Maeda T."/>
            <person name="Takahashi S."/>
            <person name="Yoshida T."/>
            <person name="Shimamura S."/>
            <person name="Takaki Y."/>
            <person name="Nagai Y."/>
            <person name="Toyoda A."/>
            <person name="Suzuki Y."/>
            <person name="Arimoto A."/>
            <person name="Ishii H."/>
            <person name="Satoh N."/>
            <person name="Nishiyama T."/>
            <person name="Hasebe M."/>
            <person name="Maruyama T."/>
            <person name="Minagawa J."/>
            <person name="Obokata J."/>
            <person name="Shigenobu S."/>
        </authorList>
    </citation>
    <scope>NUCLEOTIDE SEQUENCE [LARGE SCALE GENOMIC DNA]</scope>
</reference>
<evidence type="ECO:0000259" key="3">
    <source>
        <dbReference type="Pfam" id="PF14648"/>
    </source>
</evidence>
<organism evidence="4 5">
    <name type="scientific">Elysia marginata</name>
    <dbReference type="NCBI Taxonomy" id="1093978"/>
    <lineage>
        <taxon>Eukaryota</taxon>
        <taxon>Metazoa</taxon>
        <taxon>Spiralia</taxon>
        <taxon>Lophotrochozoa</taxon>
        <taxon>Mollusca</taxon>
        <taxon>Gastropoda</taxon>
        <taxon>Heterobranchia</taxon>
        <taxon>Euthyneura</taxon>
        <taxon>Panpulmonata</taxon>
        <taxon>Sacoglossa</taxon>
        <taxon>Placobranchoidea</taxon>
        <taxon>Plakobranchidae</taxon>
        <taxon>Elysia</taxon>
    </lineage>
</organism>
<accession>A0AAV4JIQ0</accession>
<evidence type="ECO:0000256" key="2">
    <source>
        <dbReference type="SAM" id="MobiDB-lite"/>
    </source>
</evidence>
<sequence>MASQAPGQTKRIAFLFDSTLTAFLMMGNLSPGLKSHAVTMFEVGKLSDESMESFLTELEKVGSDAEGEARRYFDHALTLRDTVRFLRHNKELVEDGEAGQGIDLLRCESLLGLDPDTRSRVLNKNYSLLVSMAPLSKEIRPVSSCLPQHIGPAIPEVSSVWFKLFIYHLSGCGPPSLLLMKGTKLRRLPPVFKGFDRLLVTTWGHDPGVIASSNILLTLNDALTHSAVFVQGHGCGAEGLAVHVPFPFTSASGPFSDGHHQCHPSVLRLCETLDLSHTCGYVTLLNPHKEEAREEDELDMTNPLDTNQSADQSPSNSGPSSIAQTTTSSADQDQLSLNPQSLQTSKTNTHQPDLAGGNSSNNNSPQLLPKNGFHDSHAKDVLKSELDDLDDVFGEGKNRDGQQVSENQPADAVSRPEGSLHLDLGAGSSNESPPPKTGMDTLKEDEWILLDLCYGLPLFQTQLNKAVCSRITKLGLFKQNRSSHTRQQQWRRDIVDLFTRDTIFTAGSDDEDDGEEILEGDLDSDLEDESYLLDDTPSLDLDQEAAVTRPSSITTQATRAVDL</sequence>
<dbReference type="Proteomes" id="UP000762676">
    <property type="component" value="Unassembled WGS sequence"/>
</dbReference>
<feature type="region of interest" description="Disordered" evidence="2">
    <location>
        <begin position="291"/>
        <end position="375"/>
    </location>
</feature>
<dbReference type="Pfam" id="PF14648">
    <property type="entry name" value="FAM91_C"/>
    <property type="match status" value="1"/>
</dbReference>
<feature type="region of interest" description="Disordered" evidence="2">
    <location>
        <begin position="391"/>
        <end position="440"/>
    </location>
</feature>
<proteinExistence type="inferred from homology"/>
<dbReference type="PANTHER" id="PTHR28441">
    <property type="entry name" value="PROTEIN FAM91A1"/>
    <property type="match status" value="1"/>
</dbReference>
<dbReference type="InterPro" id="IPR039199">
    <property type="entry name" value="FAM91"/>
</dbReference>
<evidence type="ECO:0000256" key="1">
    <source>
        <dbReference type="ARBA" id="ARBA00010319"/>
    </source>
</evidence>
<comment type="caution">
    <text evidence="4">The sequence shown here is derived from an EMBL/GenBank/DDBJ whole genome shotgun (WGS) entry which is preliminary data.</text>
</comment>
<keyword evidence="5" id="KW-1185">Reference proteome</keyword>
<evidence type="ECO:0000313" key="5">
    <source>
        <dbReference type="Proteomes" id="UP000762676"/>
    </source>
</evidence>
<comment type="similarity">
    <text evidence="1">Belongs to the FAM91 family.</text>
</comment>
<dbReference type="AlphaFoldDB" id="A0AAV4JIQ0"/>
<evidence type="ECO:0000313" key="4">
    <source>
        <dbReference type="EMBL" id="GFS21352.1"/>
    </source>
</evidence>
<dbReference type="InterPro" id="IPR028097">
    <property type="entry name" value="FAM91_C_dom"/>
</dbReference>
<dbReference type="EMBL" id="BMAT01013853">
    <property type="protein sequence ID" value="GFS21352.1"/>
    <property type="molecule type" value="Genomic_DNA"/>
</dbReference>
<feature type="domain" description="FAM91 C-terminal" evidence="3">
    <location>
        <begin position="9"/>
        <end position="487"/>
    </location>
</feature>
<dbReference type="PANTHER" id="PTHR28441:SF2">
    <property type="entry name" value="PROTEIN FAM91A1"/>
    <property type="match status" value="1"/>
</dbReference>
<gene>
    <name evidence="4" type="ORF">ElyMa_006922000</name>
</gene>
<name>A0AAV4JIQ0_9GAST</name>
<protein>
    <submittedName>
        <fullName evidence="4">Protein FAM91A1</fullName>
    </submittedName>
</protein>
<feature type="compositionally biased region" description="Polar residues" evidence="2">
    <location>
        <begin position="303"/>
        <end position="351"/>
    </location>
</feature>